<dbReference type="STRING" id="1121442.SAMN02745702_02947"/>
<keyword evidence="1" id="KW-0472">Membrane</keyword>
<dbReference type="SMART" id="SM00900">
    <property type="entry name" value="FMN_bind"/>
    <property type="match status" value="1"/>
</dbReference>
<evidence type="ECO:0000313" key="4">
    <source>
        <dbReference type="Proteomes" id="UP000189733"/>
    </source>
</evidence>
<dbReference type="EMBL" id="FUYA01000018">
    <property type="protein sequence ID" value="SKA84007.1"/>
    <property type="molecule type" value="Genomic_DNA"/>
</dbReference>
<reference evidence="3 4" key="1">
    <citation type="submission" date="2017-02" db="EMBL/GenBank/DDBJ databases">
        <authorList>
            <person name="Peterson S.W."/>
        </authorList>
    </citation>
    <scope>NUCLEOTIDE SEQUENCE [LARGE SCALE GENOMIC DNA]</scope>
    <source>
        <strain evidence="3 4">DSM 18034</strain>
    </source>
</reference>
<organism evidence="3 4">
    <name type="scientific">Desulfobaculum bizertense DSM 18034</name>
    <dbReference type="NCBI Taxonomy" id="1121442"/>
    <lineage>
        <taxon>Bacteria</taxon>
        <taxon>Pseudomonadati</taxon>
        <taxon>Thermodesulfobacteriota</taxon>
        <taxon>Desulfovibrionia</taxon>
        <taxon>Desulfovibrionales</taxon>
        <taxon>Desulfovibrionaceae</taxon>
        <taxon>Desulfobaculum</taxon>
    </lineage>
</organism>
<protein>
    <submittedName>
        <fullName evidence="3">4Fe-4S binding domain-containing protein</fullName>
    </submittedName>
</protein>
<dbReference type="AlphaFoldDB" id="A0A1T4X3K1"/>
<dbReference type="OrthoDB" id="5497313at2"/>
<sequence>MSKQSLEKILAVATILILAAAWVAGGMRVQDASLLRIKNISSEIENVRQVSDSVYEGNRKGDASDKLYIGLAGHPSYGGILQVAVVVNKDEIIERVALVQSTDTSTYIDRVLGDGVLDAFLGAKEKSLPQVDTVSGATLSSTAIIKGVHKATSYIRGEAVSHEGITLSPKEWAKAGLSLCLFALAFFISSKAFRWNKIYARLCLLAVSTVLLGFMWASQPSLSTIALLLSGLWTGGLASYTSMICLLFAGTVFFLSKKNLYCTMICPFGGIQEGLGRITKCSPPKKTEWMKWIARGFALVGLSVALYFRSPFDAGYEPFGIAFSFIGSTALFALAVIIIVASLVVKRPWCTLLCPAGPLFDYFAFMRRWLTGSKKKRKNHEI</sequence>
<evidence type="ECO:0000256" key="1">
    <source>
        <dbReference type="SAM" id="Phobius"/>
    </source>
</evidence>
<dbReference type="GO" id="GO:0016020">
    <property type="term" value="C:membrane"/>
    <property type="evidence" value="ECO:0007669"/>
    <property type="project" value="InterPro"/>
</dbReference>
<dbReference type="InterPro" id="IPR007329">
    <property type="entry name" value="FMN-bd"/>
</dbReference>
<evidence type="ECO:0000313" key="3">
    <source>
        <dbReference type="EMBL" id="SKA84007.1"/>
    </source>
</evidence>
<dbReference type="InterPro" id="IPR017896">
    <property type="entry name" value="4Fe4S_Fe-S-bd"/>
</dbReference>
<feature type="transmembrane region" description="Helical" evidence="1">
    <location>
        <begin position="321"/>
        <end position="345"/>
    </location>
</feature>
<accession>A0A1T4X3K1</accession>
<evidence type="ECO:0000259" key="2">
    <source>
        <dbReference type="SMART" id="SM00900"/>
    </source>
</evidence>
<keyword evidence="1" id="KW-0812">Transmembrane</keyword>
<feature type="transmembrane region" description="Helical" evidence="1">
    <location>
        <begin position="292"/>
        <end position="309"/>
    </location>
</feature>
<name>A0A1T4X3K1_9BACT</name>
<keyword evidence="4" id="KW-1185">Reference proteome</keyword>
<dbReference type="Proteomes" id="UP000189733">
    <property type="component" value="Unassembled WGS sequence"/>
</dbReference>
<feature type="transmembrane region" description="Helical" evidence="1">
    <location>
        <begin position="237"/>
        <end position="255"/>
    </location>
</feature>
<dbReference type="RefSeq" id="WP_078686207.1">
    <property type="nucleotide sequence ID" value="NZ_FUYA01000018.1"/>
</dbReference>
<feature type="transmembrane region" description="Helical" evidence="1">
    <location>
        <begin position="198"/>
        <end position="217"/>
    </location>
</feature>
<dbReference type="GO" id="GO:0010181">
    <property type="term" value="F:FMN binding"/>
    <property type="evidence" value="ECO:0007669"/>
    <property type="project" value="InterPro"/>
</dbReference>
<feature type="domain" description="FMN-binding" evidence="2">
    <location>
        <begin position="76"/>
        <end position="155"/>
    </location>
</feature>
<keyword evidence="1" id="KW-1133">Transmembrane helix</keyword>
<dbReference type="Pfam" id="PF12801">
    <property type="entry name" value="Fer4_5"/>
    <property type="match status" value="2"/>
</dbReference>
<gene>
    <name evidence="3" type="ORF">SAMN02745702_02947</name>
</gene>
<dbReference type="Pfam" id="PF04205">
    <property type="entry name" value="FMN_bind"/>
    <property type="match status" value="1"/>
</dbReference>
<proteinExistence type="predicted"/>